<feature type="transmembrane region" description="Helical" evidence="5">
    <location>
        <begin position="402"/>
        <end position="425"/>
    </location>
</feature>
<feature type="coiled-coil region" evidence="4">
    <location>
        <begin position="427"/>
        <end position="501"/>
    </location>
</feature>
<evidence type="ECO:0000256" key="2">
    <source>
        <dbReference type="ARBA" id="ARBA00012438"/>
    </source>
</evidence>
<gene>
    <name evidence="8" type="ORF">GCM10023189_38770</name>
</gene>
<dbReference type="PANTHER" id="PTHR43065">
    <property type="entry name" value="SENSOR HISTIDINE KINASE"/>
    <property type="match status" value="1"/>
</dbReference>
<dbReference type="InterPro" id="IPR011623">
    <property type="entry name" value="7TMR_DISM_rcpt_extracell_dom1"/>
</dbReference>
<dbReference type="Pfam" id="PF00512">
    <property type="entry name" value="HisKA"/>
    <property type="match status" value="1"/>
</dbReference>
<feature type="domain" description="Histidine kinase" evidence="7">
    <location>
        <begin position="517"/>
        <end position="762"/>
    </location>
</feature>
<feature type="transmembrane region" description="Helical" evidence="5">
    <location>
        <begin position="226"/>
        <end position="245"/>
    </location>
</feature>
<dbReference type="InterPro" id="IPR036097">
    <property type="entry name" value="HisK_dim/P_sf"/>
</dbReference>
<dbReference type="SMART" id="SM00388">
    <property type="entry name" value="HisKA"/>
    <property type="match status" value="1"/>
</dbReference>
<dbReference type="InterPro" id="IPR036890">
    <property type="entry name" value="HATPase_C_sf"/>
</dbReference>
<dbReference type="CDD" id="cd00082">
    <property type="entry name" value="HisKA"/>
    <property type="match status" value="1"/>
</dbReference>
<evidence type="ECO:0000259" key="7">
    <source>
        <dbReference type="PROSITE" id="PS50109"/>
    </source>
</evidence>
<proteinExistence type="predicted"/>
<evidence type="ECO:0000313" key="9">
    <source>
        <dbReference type="Proteomes" id="UP001501175"/>
    </source>
</evidence>
<keyword evidence="4" id="KW-0175">Coiled coil</keyword>
<feature type="chain" id="PRO_5047122702" description="histidine kinase" evidence="6">
    <location>
        <begin position="21"/>
        <end position="762"/>
    </location>
</feature>
<evidence type="ECO:0000256" key="1">
    <source>
        <dbReference type="ARBA" id="ARBA00000085"/>
    </source>
</evidence>
<keyword evidence="9" id="KW-1185">Reference proteome</keyword>
<evidence type="ECO:0000256" key="5">
    <source>
        <dbReference type="SAM" id="Phobius"/>
    </source>
</evidence>
<accession>A0ABP8NAC8</accession>
<comment type="caution">
    <text evidence="8">The sequence shown here is derived from an EMBL/GenBank/DDBJ whole genome shotgun (WGS) entry which is preliminary data.</text>
</comment>
<sequence>MKKVIFLLFLLVTGITAALAQSGLPSAYVIRTDTAAYYQLDSAGYQILPEQAQWTIEQVTSAAFSTSFRPADRIEGNKVQAYWFRFRLKNERTQEARLYLGNQLDYFDLYTQNPAGGWQRQRTGRRVAFAGRDGLKASQALPVTIPAGQEVIIYQRWEDPFLSYYTPLELIPTFTFEDKLLNSVYVDRLENNREQIVLLQAIFWGIALIMALYNLCVYLGVRERVFLYYTLFLFFFGFSRMPASIRPYLFPDFSDSIYYSQVAAYILTDLFLIQFIRSFLQSATRLPIRDKWLVRLTIAWAILRPIEFYFTLTGHPTSTVEIFLNAGISSLAYITYFILFVMIILVLVQAARKNYEGAKLLASSIIPLFLLMIVGRLIYALLGGGTSGAKSPYEKLLDNQYYNTEIIEGLATVWLVFLFSGALSLRYTRMRKEIAEQALEKERLEKERERERNQLIEAQKVELERQVAERTAEVVAQKEEIEAQRDSLAQTLRDLQNTQTQLIHKEKMASLGELTAGIAHEIQNPLNFVNNFAESSVGLLTELHEGPIQTVGDPEKKEEAEDLLEDLNQNLQRICHHGKRAGSIVRGMLEHSRAGSGEKTPTDLNQLVEDYLRLAYQNVRAKDESFEADLRLELDHGLEKIPVMAQEMSRVLLNLYSNAFYAVQEKRRQQNGRFQPQVTVSTHTINGKVEISVKDNGTGIPTTILNKIYQPFFTTKPTGQGNTGLGLSLSYDIVTKGHGGEMAVQTEEGEYTKMIVSLPVAP</sequence>
<dbReference type="InterPro" id="IPR011622">
    <property type="entry name" value="7TMR_DISM_rcpt_extracell_dom2"/>
</dbReference>
<dbReference type="SMART" id="SM00387">
    <property type="entry name" value="HATPase_c"/>
    <property type="match status" value="1"/>
</dbReference>
<feature type="transmembrane region" description="Helical" evidence="5">
    <location>
        <begin position="257"/>
        <end position="280"/>
    </location>
</feature>
<keyword evidence="5" id="KW-0472">Membrane</keyword>
<keyword evidence="5" id="KW-0812">Transmembrane</keyword>
<comment type="catalytic activity">
    <reaction evidence="1">
        <text>ATP + protein L-histidine = ADP + protein N-phospho-L-histidine.</text>
        <dbReference type="EC" id="2.7.13.3"/>
    </reaction>
</comment>
<dbReference type="Gene3D" id="1.10.287.130">
    <property type="match status" value="1"/>
</dbReference>
<organism evidence="8 9">
    <name type="scientific">Nibrella saemangeumensis</name>
    <dbReference type="NCBI Taxonomy" id="1084526"/>
    <lineage>
        <taxon>Bacteria</taxon>
        <taxon>Pseudomonadati</taxon>
        <taxon>Bacteroidota</taxon>
        <taxon>Cytophagia</taxon>
        <taxon>Cytophagales</taxon>
        <taxon>Spirosomataceae</taxon>
        <taxon>Nibrella</taxon>
    </lineage>
</organism>
<dbReference type="SUPFAM" id="SSF47384">
    <property type="entry name" value="Homodimeric domain of signal transducing histidine kinase"/>
    <property type="match status" value="1"/>
</dbReference>
<keyword evidence="6" id="KW-0732">Signal</keyword>
<dbReference type="InterPro" id="IPR005467">
    <property type="entry name" value="His_kinase_dom"/>
</dbReference>
<evidence type="ECO:0000313" key="8">
    <source>
        <dbReference type="EMBL" id="GAA4462280.1"/>
    </source>
</evidence>
<feature type="transmembrane region" description="Helical" evidence="5">
    <location>
        <begin position="292"/>
        <end position="310"/>
    </location>
</feature>
<keyword evidence="3" id="KW-0597">Phosphoprotein</keyword>
<dbReference type="PRINTS" id="PR00344">
    <property type="entry name" value="BCTRLSENSOR"/>
</dbReference>
<dbReference type="EMBL" id="BAABHD010000068">
    <property type="protein sequence ID" value="GAA4462280.1"/>
    <property type="molecule type" value="Genomic_DNA"/>
</dbReference>
<feature type="transmembrane region" description="Helical" evidence="5">
    <location>
        <begin position="322"/>
        <end position="348"/>
    </location>
</feature>
<keyword evidence="5" id="KW-1133">Transmembrane helix</keyword>
<dbReference type="Proteomes" id="UP001501175">
    <property type="component" value="Unassembled WGS sequence"/>
</dbReference>
<dbReference type="Pfam" id="PF07696">
    <property type="entry name" value="7TMR-DISMED2"/>
    <property type="match status" value="1"/>
</dbReference>
<reference evidence="9" key="1">
    <citation type="journal article" date="2019" name="Int. J. Syst. Evol. Microbiol.">
        <title>The Global Catalogue of Microorganisms (GCM) 10K type strain sequencing project: providing services to taxonomists for standard genome sequencing and annotation.</title>
        <authorList>
            <consortium name="The Broad Institute Genomics Platform"/>
            <consortium name="The Broad Institute Genome Sequencing Center for Infectious Disease"/>
            <person name="Wu L."/>
            <person name="Ma J."/>
        </authorList>
    </citation>
    <scope>NUCLEOTIDE SEQUENCE [LARGE SCALE GENOMIC DNA]</scope>
    <source>
        <strain evidence="9">JCM 17927</strain>
    </source>
</reference>
<feature type="transmembrane region" description="Helical" evidence="5">
    <location>
        <begin position="197"/>
        <end position="219"/>
    </location>
</feature>
<dbReference type="EC" id="2.7.13.3" evidence="2"/>
<evidence type="ECO:0000256" key="4">
    <source>
        <dbReference type="SAM" id="Coils"/>
    </source>
</evidence>
<evidence type="ECO:0000256" key="6">
    <source>
        <dbReference type="SAM" id="SignalP"/>
    </source>
</evidence>
<evidence type="ECO:0000256" key="3">
    <source>
        <dbReference type="ARBA" id="ARBA00022553"/>
    </source>
</evidence>
<name>A0ABP8NAC8_9BACT</name>
<dbReference type="PROSITE" id="PS50109">
    <property type="entry name" value="HIS_KIN"/>
    <property type="match status" value="1"/>
</dbReference>
<dbReference type="RefSeq" id="WP_345246091.1">
    <property type="nucleotide sequence ID" value="NZ_BAABHD010000068.1"/>
</dbReference>
<dbReference type="Pfam" id="PF07695">
    <property type="entry name" value="7TMR-DISM_7TM"/>
    <property type="match status" value="1"/>
</dbReference>
<dbReference type="Gene3D" id="2.60.40.2380">
    <property type="match status" value="1"/>
</dbReference>
<dbReference type="InterPro" id="IPR003661">
    <property type="entry name" value="HisK_dim/P_dom"/>
</dbReference>
<dbReference type="InterPro" id="IPR004358">
    <property type="entry name" value="Sig_transdc_His_kin-like_C"/>
</dbReference>
<dbReference type="InterPro" id="IPR003594">
    <property type="entry name" value="HATPase_dom"/>
</dbReference>
<protein>
    <recommendedName>
        <fullName evidence="2">histidine kinase</fullName>
        <ecNumber evidence="2">2.7.13.3</ecNumber>
    </recommendedName>
</protein>
<feature type="signal peptide" evidence="6">
    <location>
        <begin position="1"/>
        <end position="20"/>
    </location>
</feature>
<dbReference type="Gene3D" id="3.30.565.10">
    <property type="entry name" value="Histidine kinase-like ATPase, C-terminal domain"/>
    <property type="match status" value="1"/>
</dbReference>
<dbReference type="PANTHER" id="PTHR43065:SF42">
    <property type="entry name" value="TWO-COMPONENT SENSOR PPRA"/>
    <property type="match status" value="1"/>
</dbReference>
<feature type="transmembrane region" description="Helical" evidence="5">
    <location>
        <begin position="360"/>
        <end position="382"/>
    </location>
</feature>
<dbReference type="Pfam" id="PF02518">
    <property type="entry name" value="HATPase_c"/>
    <property type="match status" value="1"/>
</dbReference>
<dbReference type="SUPFAM" id="SSF55874">
    <property type="entry name" value="ATPase domain of HSP90 chaperone/DNA topoisomerase II/histidine kinase"/>
    <property type="match status" value="1"/>
</dbReference>